<keyword evidence="4" id="KW-1185">Reference proteome</keyword>
<feature type="domain" description="Aldehyde dehydrogenase" evidence="2">
    <location>
        <begin position="3"/>
        <end position="163"/>
    </location>
</feature>
<name>A0A4D4KQW2_9ACTN</name>
<accession>A0A4D4KQW2</accession>
<evidence type="ECO:0000259" key="2">
    <source>
        <dbReference type="Pfam" id="PF00171"/>
    </source>
</evidence>
<dbReference type="EMBL" id="BJHV01000001">
    <property type="protein sequence ID" value="GDY48263.1"/>
    <property type="molecule type" value="Genomic_DNA"/>
</dbReference>
<organism evidence="3 4">
    <name type="scientific">Streptomyces antimycoticus</name>
    <dbReference type="NCBI Taxonomy" id="68175"/>
    <lineage>
        <taxon>Bacteria</taxon>
        <taxon>Bacillati</taxon>
        <taxon>Actinomycetota</taxon>
        <taxon>Actinomycetes</taxon>
        <taxon>Kitasatosporales</taxon>
        <taxon>Streptomycetaceae</taxon>
        <taxon>Streptomyces</taxon>
        <taxon>Streptomyces violaceusniger group</taxon>
    </lineage>
</organism>
<dbReference type="InterPro" id="IPR015590">
    <property type="entry name" value="Aldehyde_DH_dom"/>
</dbReference>
<dbReference type="SUPFAM" id="SSF53720">
    <property type="entry name" value="ALDH-like"/>
    <property type="match status" value="1"/>
</dbReference>
<keyword evidence="1" id="KW-0560">Oxidoreductase</keyword>
<evidence type="ECO:0000256" key="1">
    <source>
        <dbReference type="ARBA" id="ARBA00023002"/>
    </source>
</evidence>
<sequence length="165" mass="17092">MHESIAPSTGEVVGTFHSTGRAEAEAAITAARTAFDTTGRSRAAAPRAKAIYELADNLAARADDLATTFSRENGKLLRETTWEVAPAVDWLRYSATYAPVQVAGRAAEPAPGLYFQSVPEAAGVAGIISPWNSPIVLTVRAIGPALGAGCTVVVKSPGRTALTNA</sequence>
<dbReference type="InterPro" id="IPR050740">
    <property type="entry name" value="Aldehyde_DH_Superfamily"/>
</dbReference>
<evidence type="ECO:0000313" key="3">
    <source>
        <dbReference type="EMBL" id="GDY48263.1"/>
    </source>
</evidence>
<reference evidence="3 4" key="1">
    <citation type="journal article" date="2020" name="Int. J. Syst. Evol. Microbiol.">
        <title>Reclassification of Streptomyces castelarensis and Streptomyces sporoclivatus as later heterotypic synonyms of Streptomyces antimycoticus.</title>
        <authorList>
            <person name="Komaki H."/>
            <person name="Tamura T."/>
        </authorList>
    </citation>
    <scope>NUCLEOTIDE SEQUENCE [LARGE SCALE GENOMIC DNA]</scope>
    <source>
        <strain evidence="3 4">NBRC 12839</strain>
    </source>
</reference>
<dbReference type="PANTHER" id="PTHR43353:SF5">
    <property type="entry name" value="SUCCINATE-SEMIALDEHYDE DEHYDROGENASE, MITOCHONDRIAL"/>
    <property type="match status" value="1"/>
</dbReference>
<proteinExistence type="predicted"/>
<gene>
    <name evidence="3" type="ORF">SANT12839_091450</name>
</gene>
<protein>
    <recommendedName>
        <fullName evidence="2">Aldehyde dehydrogenase domain-containing protein</fullName>
    </recommendedName>
</protein>
<dbReference type="GO" id="GO:0016620">
    <property type="term" value="F:oxidoreductase activity, acting on the aldehyde or oxo group of donors, NAD or NADP as acceptor"/>
    <property type="evidence" value="ECO:0007669"/>
    <property type="project" value="UniProtKB-ARBA"/>
</dbReference>
<dbReference type="RefSeq" id="WP_228053764.1">
    <property type="nucleotide sequence ID" value="NZ_BJHV01000001.1"/>
</dbReference>
<dbReference type="InterPro" id="IPR016162">
    <property type="entry name" value="Ald_DH_N"/>
</dbReference>
<dbReference type="Pfam" id="PF00171">
    <property type="entry name" value="Aldedh"/>
    <property type="match status" value="1"/>
</dbReference>
<comment type="caution">
    <text evidence="3">The sequence shown here is derived from an EMBL/GenBank/DDBJ whole genome shotgun (WGS) entry which is preliminary data.</text>
</comment>
<dbReference type="InterPro" id="IPR016161">
    <property type="entry name" value="Ald_DH/histidinol_DH"/>
</dbReference>
<dbReference type="AlphaFoldDB" id="A0A4D4KQW2"/>
<dbReference type="Proteomes" id="UP000299290">
    <property type="component" value="Unassembled WGS sequence"/>
</dbReference>
<dbReference type="Gene3D" id="3.40.605.10">
    <property type="entry name" value="Aldehyde Dehydrogenase, Chain A, domain 1"/>
    <property type="match status" value="1"/>
</dbReference>
<evidence type="ECO:0000313" key="4">
    <source>
        <dbReference type="Proteomes" id="UP000299290"/>
    </source>
</evidence>
<dbReference type="PANTHER" id="PTHR43353">
    <property type="entry name" value="SUCCINATE-SEMIALDEHYDE DEHYDROGENASE, MITOCHONDRIAL"/>
    <property type="match status" value="1"/>
</dbReference>